<dbReference type="InterPro" id="IPR007543">
    <property type="entry name" value="LptD_C"/>
</dbReference>
<comment type="caution">
    <text evidence="3">The sequence shown here is derived from an EMBL/GenBank/DDBJ whole genome shotgun (WGS) entry which is preliminary data.</text>
</comment>
<dbReference type="InterPro" id="IPR020889">
    <property type="entry name" value="LipoPS_assembly_LptD"/>
</dbReference>
<dbReference type="HAMAP" id="MF_01411">
    <property type="entry name" value="LPS_assembly_LptD"/>
    <property type="match status" value="1"/>
</dbReference>
<dbReference type="PANTHER" id="PTHR30189:SF1">
    <property type="entry name" value="LPS-ASSEMBLY PROTEIN LPTD"/>
    <property type="match status" value="1"/>
</dbReference>
<dbReference type="Proteomes" id="UP000777935">
    <property type="component" value="Unassembled WGS sequence"/>
</dbReference>
<reference evidence="3 4" key="1">
    <citation type="submission" date="2020-06" db="EMBL/GenBank/DDBJ databases">
        <title>Sulfitobacter algicola sp. nov., isolated from green algae.</title>
        <authorList>
            <person name="Wang C."/>
        </authorList>
    </citation>
    <scope>NUCLEOTIDE SEQUENCE [LARGE SCALE GENOMIC DNA]</scope>
    <source>
        <strain evidence="3 4">1151</strain>
    </source>
</reference>
<keyword evidence="1" id="KW-0472">Membrane</keyword>
<evidence type="ECO:0000256" key="1">
    <source>
        <dbReference type="HAMAP-Rule" id="MF_01411"/>
    </source>
</evidence>
<evidence type="ECO:0000313" key="3">
    <source>
        <dbReference type="EMBL" id="NSX55724.1"/>
    </source>
</evidence>
<comment type="similarity">
    <text evidence="1">Belongs to the LptD family.</text>
</comment>
<accession>A0ABX2IS43</accession>
<proteinExistence type="inferred from homology"/>
<comment type="subunit">
    <text evidence="1">Component of the lipopolysaccharide transport and assembly complex.</text>
</comment>
<organism evidence="3 4">
    <name type="scientific">Parasulfitobacter algicola</name>
    <dbReference type="NCBI Taxonomy" id="2614809"/>
    <lineage>
        <taxon>Bacteria</taxon>
        <taxon>Pseudomonadati</taxon>
        <taxon>Pseudomonadota</taxon>
        <taxon>Alphaproteobacteria</taxon>
        <taxon>Rhodobacterales</taxon>
        <taxon>Roseobacteraceae</taxon>
        <taxon>Parasulfitobacter</taxon>
    </lineage>
</organism>
<evidence type="ECO:0000259" key="2">
    <source>
        <dbReference type="Pfam" id="PF04453"/>
    </source>
</evidence>
<dbReference type="Pfam" id="PF04453">
    <property type="entry name" value="LptD"/>
    <property type="match status" value="1"/>
</dbReference>
<gene>
    <name evidence="1" type="primary">lptD</name>
    <name evidence="3" type="ORF">HRQ87_13015</name>
</gene>
<comment type="function">
    <text evidence="1">Involved in the assembly of lipopolysaccharide (LPS) at the surface of the outer membrane.</text>
</comment>
<dbReference type="InterPro" id="IPR050218">
    <property type="entry name" value="LptD"/>
</dbReference>
<dbReference type="EMBL" id="JABUFE010000007">
    <property type="protein sequence ID" value="NSX55724.1"/>
    <property type="molecule type" value="Genomic_DNA"/>
</dbReference>
<feature type="signal peptide" evidence="1">
    <location>
        <begin position="1"/>
        <end position="20"/>
    </location>
</feature>
<evidence type="ECO:0000313" key="4">
    <source>
        <dbReference type="Proteomes" id="UP000777935"/>
    </source>
</evidence>
<feature type="chain" id="PRO_5044934789" description="LPS-assembly protein LptD" evidence="1">
    <location>
        <begin position="21"/>
        <end position="705"/>
    </location>
</feature>
<keyword evidence="1" id="KW-0732">Signal</keyword>
<feature type="domain" description="LptD C-terminal" evidence="2">
    <location>
        <begin position="267"/>
        <end position="630"/>
    </location>
</feature>
<dbReference type="RefSeq" id="WP_174138867.1">
    <property type="nucleotide sequence ID" value="NZ_JABUFE010000007.1"/>
</dbReference>
<protein>
    <recommendedName>
        <fullName evidence="1">LPS-assembly protein LptD</fullName>
    </recommendedName>
</protein>
<sequence length="705" mass="79337" precursor="true">MRQFFVVCILLCTTLFPAIAQEAATLVADRVLLQGETRLIAEGNVEVFQDGQRLKAERVIYDQTTETLTIEGPITLIDGNRTIIMADSAELDQGFRNGILTGARIVFEEKLQLAANQITRVDGRYTQMYKVVATSCQVCGQDDAPLWQIRARNVIHDETERQIYFEDATVLVLDVPVFYLPRLRLPDPSVERTRGFLPPEYRSTTQLGFGIKVPYFIPIGDHKDITLTPYLSPSTRTLQGRYRQAFRNGDLIMNGAVTDDDLRPGEFRGYLFAEGQFDLPRDFKLIFDIETTSDDAYLLDYGFSSRDRLDSELALTRTVRDENFYAGITQFQSLREDEGNSTLPPLLSDISYTRRLTPSSFGGILDLTTEVHSHYRYSDEDVVGRDVTSASARAHWNRSWTFGPGVVGRTDVAMFADYYIIGDDQANFEDEMVTRLTPYLAAELRWPLAQTTHNGVRHVVEPVAQIVWTDDDTEDVPNEDSTRAELDEGNLYSLSRFPGTDAYERGMRTTFGGTYTRYDPANWSIALTLARSYRTEDLGQFTDASGLSGSASDWLAVAQFAIGDNLTFTNRTILDDDLGLGKNETRLDWISEQLNVGTSYIWLDEEIAEDRPDSISEWNVDAGFLINRNWSGTTDWRYDFVADRAARAALGLTYENECVAVGLSLSRRFTSSDSVRPTTDFDLTVALTGFSTGGSSKRSKARSCR</sequence>
<name>A0ABX2IS43_9RHOB</name>
<keyword evidence="1" id="KW-0998">Cell outer membrane</keyword>
<comment type="subcellular location">
    <subcellularLocation>
        <location evidence="1">Cell outer membrane</location>
    </subcellularLocation>
</comment>
<keyword evidence="4" id="KW-1185">Reference proteome</keyword>
<dbReference type="PANTHER" id="PTHR30189">
    <property type="entry name" value="LPS-ASSEMBLY PROTEIN"/>
    <property type="match status" value="1"/>
</dbReference>
<comment type="caution">
    <text evidence="1">Lacks conserved residue(s) required for the propagation of feature annotation.</text>
</comment>